<dbReference type="InterPro" id="IPR019534">
    <property type="entry name" value="DUF2452"/>
</dbReference>
<organism evidence="1">
    <name type="scientific">viral metagenome</name>
    <dbReference type="NCBI Taxonomy" id="1070528"/>
    <lineage>
        <taxon>unclassified sequences</taxon>
        <taxon>metagenomes</taxon>
        <taxon>organismal metagenomes</taxon>
    </lineage>
</organism>
<sequence>MLLLNENSDIEIIKKNYSCYSKLELLAKQISFLQQEASEIINDSKLNDKLHNIPMMSKKVPGKHYYHYMINNKDVLSIIAPDEWNTYDLFLGKYLYNFDGLFNKSKD</sequence>
<proteinExistence type="predicted"/>
<evidence type="ECO:0000313" key="1">
    <source>
        <dbReference type="EMBL" id="QHS84734.1"/>
    </source>
</evidence>
<accession>A0A6C0AY29</accession>
<dbReference type="Pfam" id="PF10504">
    <property type="entry name" value="DUF2452"/>
    <property type="match status" value="1"/>
</dbReference>
<dbReference type="AlphaFoldDB" id="A0A6C0AY29"/>
<protein>
    <submittedName>
        <fullName evidence="1">Uncharacterized protein</fullName>
    </submittedName>
</protein>
<reference evidence="1" key="1">
    <citation type="journal article" date="2020" name="Nature">
        <title>Giant virus diversity and host interactions through global metagenomics.</title>
        <authorList>
            <person name="Schulz F."/>
            <person name="Roux S."/>
            <person name="Paez-Espino D."/>
            <person name="Jungbluth S."/>
            <person name="Walsh D.A."/>
            <person name="Denef V.J."/>
            <person name="McMahon K.D."/>
            <person name="Konstantinidis K.T."/>
            <person name="Eloe-Fadrosh E.A."/>
            <person name="Kyrpides N.C."/>
            <person name="Woyke T."/>
        </authorList>
    </citation>
    <scope>NUCLEOTIDE SEQUENCE</scope>
    <source>
        <strain evidence="1">GVMAG-S-ERX556022-25</strain>
    </source>
</reference>
<dbReference type="EMBL" id="MN738812">
    <property type="protein sequence ID" value="QHS84734.1"/>
    <property type="molecule type" value="Genomic_DNA"/>
</dbReference>
<name>A0A6C0AY29_9ZZZZ</name>